<protein>
    <submittedName>
        <fullName evidence="1">Uncharacterized protein</fullName>
    </submittedName>
</protein>
<reference evidence="1 2" key="1">
    <citation type="submission" date="2018-06" db="EMBL/GenBank/DDBJ databases">
        <title>Genomic Encyclopedia of Archaeal and Bacterial Type Strains, Phase II (KMG-II): from individual species to whole genera.</title>
        <authorList>
            <person name="Goeker M."/>
        </authorList>
    </citation>
    <scope>NUCLEOTIDE SEQUENCE [LARGE SCALE GENOMIC DNA]</scope>
    <source>
        <strain evidence="1 2">DSM 29821</strain>
    </source>
</reference>
<dbReference type="RefSeq" id="WP_111593351.1">
    <property type="nucleotide sequence ID" value="NZ_QLMA01000005.1"/>
</dbReference>
<organism evidence="1 2">
    <name type="scientific">Chitinophaga dinghuensis</name>
    <dbReference type="NCBI Taxonomy" id="1539050"/>
    <lineage>
        <taxon>Bacteria</taxon>
        <taxon>Pseudomonadati</taxon>
        <taxon>Bacteroidota</taxon>
        <taxon>Chitinophagia</taxon>
        <taxon>Chitinophagales</taxon>
        <taxon>Chitinophagaceae</taxon>
        <taxon>Chitinophaga</taxon>
    </lineage>
</organism>
<dbReference type="OrthoDB" id="6188304at2"/>
<keyword evidence="2" id="KW-1185">Reference proteome</keyword>
<accession>A0A327VXX3</accession>
<sequence length="484" mass="52926">MANLTFDYSFQPSEIFTNSVVDLNLYVTNNTDDTIEYEGGPDSDEIHINFPAGSGATDLVVNVGFTSNSETKYFSCAKSASNDDYVITATMNVPIPKGGQIHVIFLQVPINATPGTATIALTEYLGSADPATGSKEITKTQPASLSIMAYLQQQVVGLDQTTTLTWYSTGATRVVVTGFATGDKQRTFPVQGDRPPYKGTCVVDIASDKDSTTYTLIAYNGNGNSDPSVQTYVVLYHGYAKINSFVAYKTDDLSQHNEVGSEPLAVDQSVTLYWYLTYASRWQLKPPGKPLNNPITPRQVTPGMDLVQAYQGNYGGMLATSDYKLTAFGFEDKNPTQTISFKLKPVGVGYFKFKDVALTQVVWATNPENWPAIDVKMPSQQPYTFTIYQPGGKSDVYYLGSNDTHPQIQYFDYAKDSGDQYKLSWITANLTSLILNPGNINITADQIQKGSQTLKLEAAQYKLTGKASDGSTIDSILNVPYTSK</sequence>
<evidence type="ECO:0000313" key="2">
    <source>
        <dbReference type="Proteomes" id="UP000249819"/>
    </source>
</evidence>
<dbReference type="Proteomes" id="UP000249819">
    <property type="component" value="Unassembled WGS sequence"/>
</dbReference>
<evidence type="ECO:0000313" key="1">
    <source>
        <dbReference type="EMBL" id="RAJ80362.1"/>
    </source>
</evidence>
<dbReference type="EMBL" id="QLMA01000005">
    <property type="protein sequence ID" value="RAJ80362.1"/>
    <property type="molecule type" value="Genomic_DNA"/>
</dbReference>
<proteinExistence type="predicted"/>
<gene>
    <name evidence="1" type="ORF">CLV59_105471</name>
</gene>
<comment type="caution">
    <text evidence="1">The sequence shown here is derived from an EMBL/GenBank/DDBJ whole genome shotgun (WGS) entry which is preliminary data.</text>
</comment>
<name>A0A327VXX3_9BACT</name>
<dbReference type="AlphaFoldDB" id="A0A327VXX3"/>